<dbReference type="InterPro" id="IPR013097">
    <property type="entry name" value="Dabb"/>
</dbReference>
<dbReference type="Proteomes" id="UP001160142">
    <property type="component" value="Unassembled WGS sequence"/>
</dbReference>
<organism evidence="2 3">
    <name type="scientific">Antiquaquibacter oligotrophicus</name>
    <dbReference type="NCBI Taxonomy" id="2880260"/>
    <lineage>
        <taxon>Bacteria</taxon>
        <taxon>Bacillati</taxon>
        <taxon>Actinomycetota</taxon>
        <taxon>Actinomycetes</taxon>
        <taxon>Micrococcales</taxon>
        <taxon>Microbacteriaceae</taxon>
        <taxon>Antiquaquibacter</taxon>
    </lineage>
</organism>
<dbReference type="PROSITE" id="PS51502">
    <property type="entry name" value="S_R_A_B_BARREL"/>
    <property type="match status" value="1"/>
</dbReference>
<feature type="domain" description="Stress-response A/B barrel" evidence="1">
    <location>
        <begin position="2"/>
        <end position="97"/>
    </location>
</feature>
<dbReference type="PANTHER" id="PTHR37832">
    <property type="entry name" value="BLL2683 PROTEIN"/>
    <property type="match status" value="1"/>
</dbReference>
<sequence>MIKHIVVWKLAATDDSAKAEATEEIRAVLTPLVDVIEGLRTLTVHANEAYFDMNWDVVLLSEFDSFEALAEYQVHPQHVAAAAVVHSHTTQRAGVDIEV</sequence>
<name>A0ABT6KPY3_9MICO</name>
<evidence type="ECO:0000259" key="1">
    <source>
        <dbReference type="PROSITE" id="PS51502"/>
    </source>
</evidence>
<protein>
    <recommendedName>
        <fullName evidence="1">Stress-response A/B barrel domain-containing protein</fullName>
    </recommendedName>
</protein>
<dbReference type="Pfam" id="PF07876">
    <property type="entry name" value="Dabb"/>
    <property type="match status" value="1"/>
</dbReference>
<dbReference type="Gene3D" id="3.30.70.100">
    <property type="match status" value="1"/>
</dbReference>
<keyword evidence="3" id="KW-1185">Reference proteome</keyword>
<evidence type="ECO:0000313" key="3">
    <source>
        <dbReference type="Proteomes" id="UP001160142"/>
    </source>
</evidence>
<proteinExistence type="predicted"/>
<dbReference type="RefSeq" id="WP_322134338.1">
    <property type="nucleotide sequence ID" value="NZ_CP085036.1"/>
</dbReference>
<gene>
    <name evidence="2" type="ORF">M2152_002227</name>
</gene>
<dbReference type="PANTHER" id="PTHR37832:SF1">
    <property type="entry name" value="STRESS-RESPONSE A_B BARREL DOMAIN-CONTAINING PROTEIN"/>
    <property type="match status" value="1"/>
</dbReference>
<reference evidence="2 3" key="1">
    <citation type="submission" date="2023-04" db="EMBL/GenBank/DDBJ databases">
        <title>Genome Encyclopedia of Bacteria and Archaea VI: Functional Genomics of Type Strains.</title>
        <authorList>
            <person name="Whitman W."/>
        </authorList>
    </citation>
    <scope>NUCLEOTIDE SEQUENCE [LARGE SCALE GENOMIC DNA]</scope>
    <source>
        <strain evidence="2 3">SG_E_30_P1</strain>
    </source>
</reference>
<accession>A0ABT6KPY3</accession>
<dbReference type="InterPro" id="IPR011008">
    <property type="entry name" value="Dimeric_a/b-barrel"/>
</dbReference>
<dbReference type="SMART" id="SM00886">
    <property type="entry name" value="Dabb"/>
    <property type="match status" value="1"/>
</dbReference>
<evidence type="ECO:0000313" key="2">
    <source>
        <dbReference type="EMBL" id="MDH6182045.1"/>
    </source>
</evidence>
<comment type="caution">
    <text evidence="2">The sequence shown here is derived from an EMBL/GenBank/DDBJ whole genome shotgun (WGS) entry which is preliminary data.</text>
</comment>
<dbReference type="EMBL" id="JARXVQ010000001">
    <property type="protein sequence ID" value="MDH6182045.1"/>
    <property type="molecule type" value="Genomic_DNA"/>
</dbReference>
<dbReference type="SUPFAM" id="SSF54909">
    <property type="entry name" value="Dimeric alpha+beta barrel"/>
    <property type="match status" value="1"/>
</dbReference>